<dbReference type="OrthoDB" id="3945418at2759"/>
<dbReference type="OMA" id="HPLEYQV"/>
<dbReference type="InterPro" id="IPR008949">
    <property type="entry name" value="Isoprenoid_synthase_dom_sf"/>
</dbReference>
<dbReference type="AlphaFoldDB" id="A0A1R3RXX0"/>
<dbReference type="Pfam" id="PF06330">
    <property type="entry name" value="TRI5"/>
    <property type="match status" value="1"/>
</dbReference>
<evidence type="ECO:0000256" key="3">
    <source>
        <dbReference type="SAM" id="MobiDB-lite"/>
    </source>
</evidence>
<organism evidence="4 5">
    <name type="scientific">Aspergillus carbonarius (strain ITEM 5010)</name>
    <dbReference type="NCBI Taxonomy" id="602072"/>
    <lineage>
        <taxon>Eukaryota</taxon>
        <taxon>Fungi</taxon>
        <taxon>Dikarya</taxon>
        <taxon>Ascomycota</taxon>
        <taxon>Pezizomycotina</taxon>
        <taxon>Eurotiomycetes</taxon>
        <taxon>Eurotiomycetidae</taxon>
        <taxon>Eurotiales</taxon>
        <taxon>Aspergillaceae</taxon>
        <taxon>Aspergillus</taxon>
        <taxon>Aspergillus subgen. Circumdati</taxon>
    </lineage>
</organism>
<feature type="compositionally biased region" description="Polar residues" evidence="3">
    <location>
        <begin position="318"/>
        <end position="327"/>
    </location>
</feature>
<sequence>MEADYTQLVRDFLRRVQYQPPPYHYDLGLEDTTVEYFASQGFPVDFVNQLRPAIQWVAGFTLASYPRLSREAQRGIAIYSAYVIVIDDRAAELAEDLQQFLHRLFQGQPSQSQLLRCFVRFLHQDLSAGYGQFARDMILKGPRISSRCGYPQYLRLKSGLPEVYAYLAFPTEACPEDPLLAILLPAIPEYMLFINAVNDIFSFYKESIIGDETTNFVSNLALVNAMTPLQAVEQVCQAATAALHRTCGILAPAPSLQRTIDHFCHGYILYHLSQTRYRLNELDLPEVQEVKALMKATLLSESSEVEGHSEQRVVVQDHSGSSQASGF</sequence>
<feature type="region of interest" description="Disordered" evidence="3">
    <location>
        <begin position="303"/>
        <end position="327"/>
    </location>
</feature>
<proteinExistence type="inferred from homology"/>
<dbReference type="SUPFAM" id="SSF48576">
    <property type="entry name" value="Terpenoid synthases"/>
    <property type="match status" value="1"/>
</dbReference>
<evidence type="ECO:0000313" key="4">
    <source>
        <dbReference type="EMBL" id="OOF99300.1"/>
    </source>
</evidence>
<name>A0A1R3RXX0_ASPC5</name>
<dbReference type="GO" id="GO:0016838">
    <property type="term" value="F:carbon-oxygen lyase activity, acting on phosphates"/>
    <property type="evidence" value="ECO:0007669"/>
    <property type="project" value="InterPro"/>
</dbReference>
<reference evidence="5" key="1">
    <citation type="journal article" date="2017" name="Genome Biol.">
        <title>Comparative genomics reveals high biological diversity and specific adaptations in the industrially and medically important fungal genus Aspergillus.</title>
        <authorList>
            <person name="de Vries R.P."/>
            <person name="Riley R."/>
            <person name="Wiebenga A."/>
            <person name="Aguilar-Osorio G."/>
            <person name="Amillis S."/>
            <person name="Uchima C.A."/>
            <person name="Anderluh G."/>
            <person name="Asadollahi M."/>
            <person name="Askin M."/>
            <person name="Barry K."/>
            <person name="Battaglia E."/>
            <person name="Bayram O."/>
            <person name="Benocci T."/>
            <person name="Braus-Stromeyer S.A."/>
            <person name="Caldana C."/>
            <person name="Canovas D."/>
            <person name="Cerqueira G.C."/>
            <person name="Chen F."/>
            <person name="Chen W."/>
            <person name="Choi C."/>
            <person name="Clum A."/>
            <person name="Dos Santos R.A."/>
            <person name="Damasio A.R."/>
            <person name="Diallinas G."/>
            <person name="Emri T."/>
            <person name="Fekete E."/>
            <person name="Flipphi M."/>
            <person name="Freyberg S."/>
            <person name="Gallo A."/>
            <person name="Gournas C."/>
            <person name="Habgood R."/>
            <person name="Hainaut M."/>
            <person name="Harispe M.L."/>
            <person name="Henrissat B."/>
            <person name="Hilden K.S."/>
            <person name="Hope R."/>
            <person name="Hossain A."/>
            <person name="Karabika E."/>
            <person name="Karaffa L."/>
            <person name="Karanyi Z."/>
            <person name="Krasevec N."/>
            <person name="Kuo A."/>
            <person name="Kusch H."/>
            <person name="LaButti K."/>
            <person name="Lagendijk E.L."/>
            <person name="Lapidus A."/>
            <person name="Levasseur A."/>
            <person name="Lindquist E."/>
            <person name="Lipzen A."/>
            <person name="Logrieco A.F."/>
            <person name="MacCabe A."/>
            <person name="Maekelae M.R."/>
            <person name="Malavazi I."/>
            <person name="Melin P."/>
            <person name="Meyer V."/>
            <person name="Mielnichuk N."/>
            <person name="Miskei M."/>
            <person name="Molnar A.P."/>
            <person name="Mule G."/>
            <person name="Ngan C.Y."/>
            <person name="Orejas M."/>
            <person name="Orosz E."/>
            <person name="Ouedraogo J.P."/>
            <person name="Overkamp K.M."/>
            <person name="Park H.-S."/>
            <person name="Perrone G."/>
            <person name="Piumi F."/>
            <person name="Punt P.J."/>
            <person name="Ram A.F."/>
            <person name="Ramon A."/>
            <person name="Rauscher S."/>
            <person name="Record E."/>
            <person name="Riano-Pachon D.M."/>
            <person name="Robert V."/>
            <person name="Roehrig J."/>
            <person name="Ruller R."/>
            <person name="Salamov A."/>
            <person name="Salih N.S."/>
            <person name="Samson R.A."/>
            <person name="Sandor E."/>
            <person name="Sanguinetti M."/>
            <person name="Schuetze T."/>
            <person name="Sepcic K."/>
            <person name="Shelest E."/>
            <person name="Sherlock G."/>
            <person name="Sophianopoulou V."/>
            <person name="Squina F.M."/>
            <person name="Sun H."/>
            <person name="Susca A."/>
            <person name="Todd R.B."/>
            <person name="Tsang A."/>
            <person name="Unkles S.E."/>
            <person name="van de Wiele N."/>
            <person name="van Rossen-Uffink D."/>
            <person name="Oliveira J.V."/>
            <person name="Vesth T.C."/>
            <person name="Visser J."/>
            <person name="Yu J.-H."/>
            <person name="Zhou M."/>
            <person name="Andersen M.R."/>
            <person name="Archer D.B."/>
            <person name="Baker S.E."/>
            <person name="Benoit I."/>
            <person name="Brakhage A.A."/>
            <person name="Braus G.H."/>
            <person name="Fischer R."/>
            <person name="Frisvad J.C."/>
            <person name="Goldman G.H."/>
            <person name="Houbraken J."/>
            <person name="Oakley B."/>
            <person name="Pocsi I."/>
            <person name="Scazzocchio C."/>
            <person name="Seiboth B."/>
            <person name="vanKuyk P.A."/>
            <person name="Wortman J."/>
            <person name="Dyer P.S."/>
            <person name="Grigoriev I.V."/>
        </authorList>
    </citation>
    <scope>NUCLEOTIDE SEQUENCE [LARGE SCALE GENOMIC DNA]</scope>
    <source>
        <strain evidence="5">ITEM 5010</strain>
    </source>
</reference>
<dbReference type="Proteomes" id="UP000188318">
    <property type="component" value="Unassembled WGS sequence"/>
</dbReference>
<dbReference type="EMBL" id="KV907495">
    <property type="protein sequence ID" value="OOF99300.1"/>
    <property type="molecule type" value="Genomic_DNA"/>
</dbReference>
<evidence type="ECO:0000313" key="5">
    <source>
        <dbReference type="Proteomes" id="UP000188318"/>
    </source>
</evidence>
<protein>
    <recommendedName>
        <fullName evidence="6">Terpene synthase</fullName>
    </recommendedName>
</protein>
<accession>A0A1R3RXX0</accession>
<evidence type="ECO:0008006" key="6">
    <source>
        <dbReference type="Google" id="ProtNLM"/>
    </source>
</evidence>
<dbReference type="STRING" id="602072.A0A1R3RXX0"/>
<keyword evidence="5" id="KW-1185">Reference proteome</keyword>
<dbReference type="Gene3D" id="1.10.600.10">
    <property type="entry name" value="Farnesyl Diphosphate Synthase"/>
    <property type="match status" value="1"/>
</dbReference>
<keyword evidence="2" id="KW-0456">Lyase</keyword>
<comment type="similarity">
    <text evidence="1">Belongs to the trichodiene synthase family.</text>
</comment>
<evidence type="ECO:0000256" key="1">
    <source>
        <dbReference type="ARBA" id="ARBA00007946"/>
    </source>
</evidence>
<dbReference type="InterPro" id="IPR024652">
    <property type="entry name" value="Trichodiene_synth"/>
</dbReference>
<gene>
    <name evidence="4" type="ORF">ASPCADRAFT_2721</name>
</gene>
<evidence type="ECO:0000256" key="2">
    <source>
        <dbReference type="ARBA" id="ARBA00023239"/>
    </source>
</evidence>
<dbReference type="VEuPathDB" id="FungiDB:ASPCADRAFT_2721"/>